<dbReference type="GO" id="GO:0009279">
    <property type="term" value="C:cell outer membrane"/>
    <property type="evidence" value="ECO:0007669"/>
    <property type="project" value="UniProtKB-SubCell"/>
</dbReference>
<dbReference type="Pfam" id="PF14905">
    <property type="entry name" value="OMP_b-brl_3"/>
    <property type="match status" value="1"/>
</dbReference>
<evidence type="ECO:0000313" key="6">
    <source>
        <dbReference type="Proteomes" id="UP000028709"/>
    </source>
</evidence>
<dbReference type="OrthoDB" id="8764943at2"/>
<dbReference type="Gene3D" id="2.170.130.10">
    <property type="entry name" value="TonB-dependent receptor, plug domain"/>
    <property type="match status" value="1"/>
</dbReference>
<proteinExistence type="predicted"/>
<keyword evidence="2" id="KW-0472">Membrane</keyword>
<dbReference type="KEGG" id="cpip:CJF12_03675"/>
<reference evidence="5 6" key="1">
    <citation type="submission" date="2014-07" db="EMBL/GenBank/DDBJ databases">
        <title>Genome of Chryseobacterium piperi CTM.</title>
        <authorList>
            <person name="Pipes S.E."/>
            <person name="Stropko S.J."/>
            <person name="Newman J.D."/>
        </authorList>
    </citation>
    <scope>NUCLEOTIDE SEQUENCE [LARGE SCALE GENOMIC DNA]</scope>
    <source>
        <strain evidence="5 6">CTM</strain>
    </source>
</reference>
<dbReference type="eggNOG" id="COG4771">
    <property type="taxonomic scope" value="Bacteria"/>
</dbReference>
<keyword evidence="3" id="KW-0998">Cell outer membrane</keyword>
<dbReference type="InterPro" id="IPR037066">
    <property type="entry name" value="Plug_dom_sf"/>
</dbReference>
<dbReference type="Proteomes" id="UP000028709">
    <property type="component" value="Unassembled WGS sequence"/>
</dbReference>
<evidence type="ECO:0000256" key="3">
    <source>
        <dbReference type="ARBA" id="ARBA00023237"/>
    </source>
</evidence>
<organism evidence="5 6">
    <name type="scientific">Chryseobacterium piperi</name>
    <dbReference type="NCBI Taxonomy" id="558152"/>
    <lineage>
        <taxon>Bacteria</taxon>
        <taxon>Pseudomonadati</taxon>
        <taxon>Bacteroidota</taxon>
        <taxon>Flavobacteriia</taxon>
        <taxon>Flavobacteriales</taxon>
        <taxon>Weeksellaceae</taxon>
        <taxon>Chryseobacterium group</taxon>
        <taxon>Chryseobacterium</taxon>
    </lineage>
</organism>
<feature type="domain" description="Outer membrane protein beta-barrel" evidence="4">
    <location>
        <begin position="380"/>
        <end position="777"/>
    </location>
</feature>
<dbReference type="AlphaFoldDB" id="A0A086AWQ1"/>
<evidence type="ECO:0000313" key="5">
    <source>
        <dbReference type="EMBL" id="KFF21115.1"/>
    </source>
</evidence>
<dbReference type="RefSeq" id="WP_034686561.1">
    <property type="nucleotide sequence ID" value="NZ_CP023049.2"/>
</dbReference>
<accession>A0A086AWQ1</accession>
<dbReference type="STRING" id="558152.IQ37_15555"/>
<evidence type="ECO:0000259" key="4">
    <source>
        <dbReference type="Pfam" id="PF14905"/>
    </source>
</evidence>
<gene>
    <name evidence="5" type="ORF">IQ37_15555</name>
</gene>
<dbReference type="SUPFAM" id="SSF49464">
    <property type="entry name" value="Carboxypeptidase regulatory domain-like"/>
    <property type="match status" value="1"/>
</dbReference>
<comment type="caution">
    <text evidence="5">The sequence shown here is derived from an EMBL/GenBank/DDBJ whole genome shotgun (WGS) entry which is preliminary data.</text>
</comment>
<sequence length="800" mass="91347">MAPINFNFRCRFLSIIMLMGTLAIFAQNTINGLILGPNHKGLSNIPVVLVSSKDSLFNKITSTDSIGTFNFEINQSGVYLIHINSINFKQYKSHPFNLDMNAKTILQFPEIVLEDKVTTIKEVLITAKKPLFTQKTDRLIFNLENSLTSQGGDAIDVLKNTPLLKVDETSISMIGKNILNVLINGRPVALNGEALISYLSTISSDTISKIEIITTPPAQYAAEGNAGLINIILKKNPHLGWNGSLNSSITQRTYFSNSSSINLIYQTEKFSFTGNFLYNNNRISAYEKDQNLFSSGFFSNNRQDKITYSKDFAPSVNVNYKLNSRTDLSLVYEYNGSDFASDDQSTNLFYDHSVLNNKLSNKGYGTIKSNFHRIHGYATHKLDMKGKSIDWGFQWLDNRIENQRNNEINNNQELSYTLNSSLNNYKLGISSLDFDLPFNAIHIKTGMRHTFLNNNSDVSFFDIKNENPILNPALTNIFKYKESIISLYFSSEIKLGNQWIAQAGLRYEDTHYVGRSQADDKTTEIIYGNFFPTFYINYKHSKKSDYSFKYSKRVRRPKLEQLNPFQWFVNPFQYVEGNPLLKPSFSDNFELTYSNNSNLSATLYHSITKGQVSYIVQFLDEGKIQRYSYYNLLDVYQYGMYANYSFTKLKNMETQLSGGYYWQKTKSKDASLVPPTHGNGAHISLNNMYKLSGNNSVQLNYRHNFPSFDGTLNTRAFGFLTLGYRISLLAKRLDIGCTLSTIISKRNEIAYQQVRNNAVLNGQNEYDYQSIRFNLIYKFGNNKVKGSKQKNEAEETSRIK</sequence>
<dbReference type="SUPFAM" id="SSF56935">
    <property type="entry name" value="Porins"/>
    <property type="match status" value="1"/>
</dbReference>
<dbReference type="InterPro" id="IPR041700">
    <property type="entry name" value="OMP_b-brl_3"/>
</dbReference>
<dbReference type="InterPro" id="IPR008969">
    <property type="entry name" value="CarboxyPept-like_regulatory"/>
</dbReference>
<evidence type="ECO:0000256" key="1">
    <source>
        <dbReference type="ARBA" id="ARBA00004442"/>
    </source>
</evidence>
<protein>
    <recommendedName>
        <fullName evidence="4">Outer membrane protein beta-barrel domain-containing protein</fullName>
    </recommendedName>
</protein>
<dbReference type="EMBL" id="JPRJ01000035">
    <property type="protein sequence ID" value="KFF21115.1"/>
    <property type="molecule type" value="Genomic_DNA"/>
</dbReference>
<dbReference type="Gene3D" id="2.40.170.20">
    <property type="entry name" value="TonB-dependent receptor, beta-barrel domain"/>
    <property type="match status" value="1"/>
</dbReference>
<evidence type="ECO:0000256" key="2">
    <source>
        <dbReference type="ARBA" id="ARBA00023136"/>
    </source>
</evidence>
<dbReference type="InterPro" id="IPR036942">
    <property type="entry name" value="Beta-barrel_TonB_sf"/>
</dbReference>
<keyword evidence="6" id="KW-1185">Reference proteome</keyword>
<name>A0A086AWQ1_9FLAO</name>
<dbReference type="PANTHER" id="PTHR40980:SF4">
    <property type="entry name" value="TONB-DEPENDENT RECEPTOR-LIKE BETA-BARREL DOMAIN-CONTAINING PROTEIN"/>
    <property type="match status" value="1"/>
</dbReference>
<dbReference type="PANTHER" id="PTHR40980">
    <property type="entry name" value="PLUG DOMAIN-CONTAINING PROTEIN"/>
    <property type="match status" value="1"/>
</dbReference>
<comment type="subcellular location">
    <subcellularLocation>
        <location evidence="1">Cell outer membrane</location>
    </subcellularLocation>
</comment>